<evidence type="ECO:0000313" key="2">
    <source>
        <dbReference type="Proteomes" id="UP001221898"/>
    </source>
</evidence>
<dbReference type="AlphaFoldDB" id="A0AAD7WTW8"/>
<sequence>MERGEVRHWRVAVPGATRHEGDSALYTPSGSSLNDTGGTVARVSVTTVSWPCVWSAVIVGAQEGTGAAGSPGLPAVSQHIPLGG</sequence>
<protein>
    <submittedName>
        <fullName evidence="1">Uncharacterized protein</fullName>
    </submittedName>
</protein>
<proteinExistence type="predicted"/>
<reference evidence="1" key="1">
    <citation type="journal article" date="2023" name="Science">
        <title>Genome structures resolve the early diversification of teleost fishes.</title>
        <authorList>
            <person name="Parey E."/>
            <person name="Louis A."/>
            <person name="Montfort J."/>
            <person name="Bouchez O."/>
            <person name="Roques C."/>
            <person name="Iampietro C."/>
            <person name="Lluch J."/>
            <person name="Castinel A."/>
            <person name="Donnadieu C."/>
            <person name="Desvignes T."/>
            <person name="Floi Bucao C."/>
            <person name="Jouanno E."/>
            <person name="Wen M."/>
            <person name="Mejri S."/>
            <person name="Dirks R."/>
            <person name="Jansen H."/>
            <person name="Henkel C."/>
            <person name="Chen W.J."/>
            <person name="Zahm M."/>
            <person name="Cabau C."/>
            <person name="Klopp C."/>
            <person name="Thompson A.W."/>
            <person name="Robinson-Rechavi M."/>
            <person name="Braasch I."/>
            <person name="Lecointre G."/>
            <person name="Bobe J."/>
            <person name="Postlethwait J.H."/>
            <person name="Berthelot C."/>
            <person name="Roest Crollius H."/>
            <person name="Guiguen Y."/>
        </authorList>
    </citation>
    <scope>NUCLEOTIDE SEQUENCE</scope>
    <source>
        <strain evidence="1">NC1722</strain>
    </source>
</reference>
<dbReference type="EMBL" id="JAINUG010000036">
    <property type="protein sequence ID" value="KAJ8408134.1"/>
    <property type="molecule type" value="Genomic_DNA"/>
</dbReference>
<comment type="caution">
    <text evidence="1">The sequence shown here is derived from an EMBL/GenBank/DDBJ whole genome shotgun (WGS) entry which is preliminary data.</text>
</comment>
<organism evidence="1 2">
    <name type="scientific">Aldrovandia affinis</name>
    <dbReference type="NCBI Taxonomy" id="143900"/>
    <lineage>
        <taxon>Eukaryota</taxon>
        <taxon>Metazoa</taxon>
        <taxon>Chordata</taxon>
        <taxon>Craniata</taxon>
        <taxon>Vertebrata</taxon>
        <taxon>Euteleostomi</taxon>
        <taxon>Actinopterygii</taxon>
        <taxon>Neopterygii</taxon>
        <taxon>Teleostei</taxon>
        <taxon>Notacanthiformes</taxon>
        <taxon>Halosauridae</taxon>
        <taxon>Aldrovandia</taxon>
    </lineage>
</organism>
<name>A0AAD7WTW8_9TELE</name>
<gene>
    <name evidence="1" type="ORF">AAFF_G00263620</name>
</gene>
<accession>A0AAD7WTW8</accession>
<keyword evidence="2" id="KW-1185">Reference proteome</keyword>
<evidence type="ECO:0000313" key="1">
    <source>
        <dbReference type="EMBL" id="KAJ8408134.1"/>
    </source>
</evidence>
<dbReference type="Proteomes" id="UP001221898">
    <property type="component" value="Unassembled WGS sequence"/>
</dbReference>